<keyword evidence="2" id="KW-1185">Reference proteome</keyword>
<gene>
    <name evidence="1" type="ORF">CR513_44315</name>
</gene>
<protein>
    <submittedName>
        <fullName evidence="1">Uncharacterized protein</fullName>
    </submittedName>
</protein>
<name>A0A371FCD8_MUCPR</name>
<comment type="caution">
    <text evidence="1">The sequence shown here is derived from an EMBL/GenBank/DDBJ whole genome shotgun (WGS) entry which is preliminary data.</text>
</comment>
<feature type="non-terminal residue" evidence="1">
    <location>
        <position position="1"/>
    </location>
</feature>
<reference evidence="1" key="1">
    <citation type="submission" date="2018-05" db="EMBL/GenBank/DDBJ databases">
        <title>Draft genome of Mucuna pruriens seed.</title>
        <authorList>
            <person name="Nnadi N.E."/>
            <person name="Vos R."/>
            <person name="Hasami M.H."/>
            <person name="Devisetty U.K."/>
            <person name="Aguiy J.C."/>
        </authorList>
    </citation>
    <scope>NUCLEOTIDE SEQUENCE [LARGE SCALE GENOMIC DNA]</scope>
    <source>
        <strain evidence="1">JCA_2017</strain>
    </source>
</reference>
<proteinExistence type="predicted"/>
<evidence type="ECO:0000313" key="1">
    <source>
        <dbReference type="EMBL" id="RDX75773.1"/>
    </source>
</evidence>
<evidence type="ECO:0000313" key="2">
    <source>
        <dbReference type="Proteomes" id="UP000257109"/>
    </source>
</evidence>
<sequence>MSMCIVVFQLVNMFYVKSDIPKTRIRWTLIMLLRRMNQLTINKTNTLYTVCEQFTTSNNFLANTLKMYFSFIKLTKIRGVHDHITHIMDIVVQP</sequence>
<dbReference type="Proteomes" id="UP000257109">
    <property type="component" value="Unassembled WGS sequence"/>
</dbReference>
<organism evidence="1 2">
    <name type="scientific">Mucuna pruriens</name>
    <name type="common">Velvet bean</name>
    <name type="synonym">Dolichos pruriens</name>
    <dbReference type="NCBI Taxonomy" id="157652"/>
    <lineage>
        <taxon>Eukaryota</taxon>
        <taxon>Viridiplantae</taxon>
        <taxon>Streptophyta</taxon>
        <taxon>Embryophyta</taxon>
        <taxon>Tracheophyta</taxon>
        <taxon>Spermatophyta</taxon>
        <taxon>Magnoliopsida</taxon>
        <taxon>eudicotyledons</taxon>
        <taxon>Gunneridae</taxon>
        <taxon>Pentapetalae</taxon>
        <taxon>rosids</taxon>
        <taxon>fabids</taxon>
        <taxon>Fabales</taxon>
        <taxon>Fabaceae</taxon>
        <taxon>Papilionoideae</taxon>
        <taxon>50 kb inversion clade</taxon>
        <taxon>NPAAA clade</taxon>
        <taxon>indigoferoid/millettioid clade</taxon>
        <taxon>Phaseoleae</taxon>
        <taxon>Mucuna</taxon>
    </lineage>
</organism>
<dbReference type="EMBL" id="QJKJ01009730">
    <property type="protein sequence ID" value="RDX75773.1"/>
    <property type="molecule type" value="Genomic_DNA"/>
</dbReference>
<accession>A0A371FCD8</accession>
<dbReference type="AlphaFoldDB" id="A0A371FCD8"/>